<dbReference type="PRINTS" id="PR00705">
    <property type="entry name" value="PAPAIN"/>
</dbReference>
<keyword evidence="2" id="KW-0645">Protease</keyword>
<evidence type="ECO:0000256" key="2">
    <source>
        <dbReference type="ARBA" id="ARBA00022670"/>
    </source>
</evidence>
<dbReference type="SMART" id="SM00645">
    <property type="entry name" value="Pept_C1"/>
    <property type="match status" value="1"/>
</dbReference>
<dbReference type="InterPro" id="IPR000668">
    <property type="entry name" value="Peptidase_C1A_C"/>
</dbReference>
<keyword evidence="3" id="KW-0378">Hydrolase</keyword>
<keyword evidence="5" id="KW-1015">Disulfide bond</keyword>
<evidence type="ECO:0000313" key="7">
    <source>
        <dbReference type="EMBL" id="ASW20663.1"/>
    </source>
</evidence>
<evidence type="ECO:0000256" key="5">
    <source>
        <dbReference type="ARBA" id="ARBA00023157"/>
    </source>
</evidence>
<dbReference type="GO" id="GO:0006508">
    <property type="term" value="P:proteolysis"/>
    <property type="evidence" value="ECO:0007669"/>
    <property type="project" value="UniProtKB-KW"/>
</dbReference>
<feature type="domain" description="Peptidase C1A papain C-terminal" evidence="6">
    <location>
        <begin position="79"/>
        <end position="386"/>
    </location>
</feature>
<evidence type="ECO:0000256" key="3">
    <source>
        <dbReference type="ARBA" id="ARBA00022801"/>
    </source>
</evidence>
<proteinExistence type="evidence at transcript level"/>
<dbReference type="AlphaFoldDB" id="A0A286MG49"/>
<dbReference type="PROSITE" id="PS00139">
    <property type="entry name" value="THIOL_PROTEASE_CYS"/>
    <property type="match status" value="1"/>
</dbReference>
<evidence type="ECO:0000256" key="1">
    <source>
        <dbReference type="ARBA" id="ARBA00008455"/>
    </source>
</evidence>
<dbReference type="InterPro" id="IPR025661">
    <property type="entry name" value="Pept_asp_AS"/>
</dbReference>
<reference evidence="7" key="1">
    <citation type="journal article" date="2017" name="Insect Biochem. Mol. Biol.">
        <title>Active subsite properties, subsite residues and targeting to lysosomes or midgut lumen of cathepsins L from the beetle Tenebrio molitor.</title>
        <authorList>
            <person name="Damasceno T.F."/>
            <person name="Dias R.O."/>
            <person name="de Oliveira J.R."/>
            <person name="Salinas R.K."/>
            <person name="Juliano M.A."/>
            <person name="Ferreira C."/>
            <person name="Terra W.R."/>
        </authorList>
    </citation>
    <scope>NUCLEOTIDE SEQUENCE</scope>
</reference>
<evidence type="ECO:0000259" key="6">
    <source>
        <dbReference type="SMART" id="SM00645"/>
    </source>
</evidence>
<dbReference type="PROSITE" id="PS00639">
    <property type="entry name" value="THIOL_PROTEASE_HIS"/>
    <property type="match status" value="1"/>
</dbReference>
<organism evidence="7">
    <name type="scientific">Tenebrio molitor</name>
    <name type="common">Yellow mealworm beetle</name>
    <dbReference type="NCBI Taxonomy" id="7067"/>
    <lineage>
        <taxon>Eukaryota</taxon>
        <taxon>Metazoa</taxon>
        <taxon>Ecdysozoa</taxon>
        <taxon>Arthropoda</taxon>
        <taxon>Hexapoda</taxon>
        <taxon>Insecta</taxon>
        <taxon>Pterygota</taxon>
        <taxon>Neoptera</taxon>
        <taxon>Endopterygota</taxon>
        <taxon>Coleoptera</taxon>
        <taxon>Polyphaga</taxon>
        <taxon>Cucujiformia</taxon>
        <taxon>Tenebrionidae</taxon>
        <taxon>Tenebrio</taxon>
    </lineage>
</organism>
<dbReference type="Pfam" id="PF00112">
    <property type="entry name" value="Peptidase_C1"/>
    <property type="match status" value="1"/>
</dbReference>
<accession>A0A286MG49</accession>
<protein>
    <submittedName>
        <fullName evidence="7">Dipeptidylpeptidase I</fullName>
    </submittedName>
</protein>
<dbReference type="InterPro" id="IPR013128">
    <property type="entry name" value="Peptidase_C1A"/>
</dbReference>
<comment type="similarity">
    <text evidence="1">Belongs to the peptidase C1 family.</text>
</comment>
<dbReference type="InterPro" id="IPR025660">
    <property type="entry name" value="Pept_his_AS"/>
</dbReference>
<dbReference type="InterPro" id="IPR000169">
    <property type="entry name" value="Pept_cys_AS"/>
</dbReference>
<dbReference type="PROSITE" id="PS00640">
    <property type="entry name" value="THIOL_PROTEASE_ASN"/>
    <property type="match status" value="1"/>
</dbReference>
<evidence type="ECO:0000256" key="4">
    <source>
        <dbReference type="ARBA" id="ARBA00022807"/>
    </source>
</evidence>
<dbReference type="PANTHER" id="PTHR12411">
    <property type="entry name" value="CYSTEINE PROTEASE FAMILY C1-RELATED"/>
    <property type="match status" value="1"/>
</dbReference>
<dbReference type="Gene3D" id="3.90.70.10">
    <property type="entry name" value="Cysteine proteinases"/>
    <property type="match status" value="1"/>
</dbReference>
<dbReference type="EMBL" id="MF178240">
    <property type="protein sequence ID" value="ASW20663.1"/>
    <property type="molecule type" value="mRNA"/>
</dbReference>
<dbReference type="GO" id="GO:0008234">
    <property type="term" value="F:cysteine-type peptidase activity"/>
    <property type="evidence" value="ECO:0007669"/>
    <property type="project" value="UniProtKB-KW"/>
</dbReference>
<name>A0A286MG49_TENMO</name>
<dbReference type="SUPFAM" id="SSF54001">
    <property type="entry name" value="Cysteine proteinases"/>
    <property type="match status" value="1"/>
</dbReference>
<dbReference type="InterPro" id="IPR038765">
    <property type="entry name" value="Papain-like_cys_pep_sf"/>
</dbReference>
<keyword evidence="4" id="KW-0788">Thiol protease</keyword>
<sequence length="403" mass="44506">MASLTAHDAEPTNDHPPYWMSVNLDTTKKAALLNMLTKARPRSSQAFTNTEQDLCGRRAPSRLSSTYTAESYSVGDPFLRPDLMSEADYTITNQKQCGSCYALASTYALQKRLELAMSRRLKDGTFASKASRDGGLPSYRLSSNLVLSCSFLNQGCLGGYPPMVHEWWTVFGAGIEDCEGTYKDNPLPCPLATTQQSLDGGLVQDGRLPPLKFVKNPAEPATTKNTALRGEHSAYFQSQLPASVCPESHRVFVEQHGYVGGCYGCATEEAMRREIVEHGPIVAAIDAPASLITYHNGIFDDPPTNHHRACSSSERDEGLHGWEFTNHAIVLVGFGVENIVHGERSIEVPYWIARNTWGADWGQHGYFKIRRKVNLGGIENQSSFADVDITRGLPRRIMEERAT</sequence>